<dbReference type="Proteomes" id="UP000499080">
    <property type="component" value="Unassembled WGS sequence"/>
</dbReference>
<sequence length="156" mass="17233">YLPVKHKSFSRKVCVKGSRSQSSNGDTIRQNSIKKRKGSPTDTSRYQVPPQRSGGNGPSPLSRKNVTGAGQTKPHATLGGGIASRNPGFADESREVKQKKYKDQCIVYVRLALLAELTATLLTNDDLTGLFRHRSTFRSILHAKVSKTHLYINLVR</sequence>
<comment type="caution">
    <text evidence="2">The sequence shown here is derived from an EMBL/GenBank/DDBJ whole genome shotgun (WGS) entry which is preliminary data.</text>
</comment>
<dbReference type="EMBL" id="BGPR01137911">
    <property type="protein sequence ID" value="GBN61007.1"/>
    <property type="molecule type" value="Genomic_DNA"/>
</dbReference>
<feature type="compositionally biased region" description="Basic residues" evidence="1">
    <location>
        <begin position="1"/>
        <end position="14"/>
    </location>
</feature>
<evidence type="ECO:0000313" key="3">
    <source>
        <dbReference type="Proteomes" id="UP000499080"/>
    </source>
</evidence>
<dbReference type="AlphaFoldDB" id="A0A4Y2QEA9"/>
<name>A0A4Y2QEA9_ARAVE</name>
<accession>A0A4Y2QEA9</accession>
<evidence type="ECO:0000313" key="2">
    <source>
        <dbReference type="EMBL" id="GBN61007.1"/>
    </source>
</evidence>
<feature type="non-terminal residue" evidence="2">
    <location>
        <position position="1"/>
    </location>
</feature>
<organism evidence="2 3">
    <name type="scientific">Araneus ventricosus</name>
    <name type="common">Orbweaver spider</name>
    <name type="synonym">Epeira ventricosa</name>
    <dbReference type="NCBI Taxonomy" id="182803"/>
    <lineage>
        <taxon>Eukaryota</taxon>
        <taxon>Metazoa</taxon>
        <taxon>Ecdysozoa</taxon>
        <taxon>Arthropoda</taxon>
        <taxon>Chelicerata</taxon>
        <taxon>Arachnida</taxon>
        <taxon>Araneae</taxon>
        <taxon>Araneomorphae</taxon>
        <taxon>Entelegynae</taxon>
        <taxon>Araneoidea</taxon>
        <taxon>Araneidae</taxon>
        <taxon>Araneus</taxon>
    </lineage>
</organism>
<proteinExistence type="predicted"/>
<feature type="compositionally biased region" description="Polar residues" evidence="1">
    <location>
        <begin position="18"/>
        <end position="31"/>
    </location>
</feature>
<feature type="region of interest" description="Disordered" evidence="1">
    <location>
        <begin position="1"/>
        <end position="95"/>
    </location>
</feature>
<gene>
    <name evidence="2" type="ORF">AVEN_199601_1</name>
</gene>
<keyword evidence="3" id="KW-1185">Reference proteome</keyword>
<protein>
    <submittedName>
        <fullName evidence="2">Uncharacterized protein</fullName>
    </submittedName>
</protein>
<reference evidence="2 3" key="1">
    <citation type="journal article" date="2019" name="Sci. Rep.">
        <title>Orb-weaving spider Araneus ventricosus genome elucidates the spidroin gene catalogue.</title>
        <authorList>
            <person name="Kono N."/>
            <person name="Nakamura H."/>
            <person name="Ohtoshi R."/>
            <person name="Moran D.A.P."/>
            <person name="Shinohara A."/>
            <person name="Yoshida Y."/>
            <person name="Fujiwara M."/>
            <person name="Mori M."/>
            <person name="Tomita M."/>
            <person name="Arakawa K."/>
        </authorList>
    </citation>
    <scope>NUCLEOTIDE SEQUENCE [LARGE SCALE GENOMIC DNA]</scope>
</reference>
<evidence type="ECO:0000256" key="1">
    <source>
        <dbReference type="SAM" id="MobiDB-lite"/>
    </source>
</evidence>